<feature type="transmembrane region" description="Helical" evidence="10">
    <location>
        <begin position="21"/>
        <end position="48"/>
    </location>
</feature>
<protein>
    <recommendedName>
        <fullName evidence="10">Large-conductance mechanosensitive channel</fullName>
    </recommendedName>
</protein>
<proteinExistence type="inferred from homology"/>
<dbReference type="RefSeq" id="WP_006302553.1">
    <property type="nucleotide sequence ID" value="NZ_ACGK02000001.1"/>
</dbReference>
<dbReference type="eggNOG" id="COG1970">
    <property type="taxonomic scope" value="Bacteria"/>
</dbReference>
<gene>
    <name evidence="10 11" type="primary">mscL</name>
    <name evidence="11" type="ORF">HMPREF0091_10403</name>
</gene>
<name>F1T412_9ACTN</name>
<comment type="similarity">
    <text evidence="2 10">Belongs to the MscL family.</text>
</comment>
<dbReference type="InterPro" id="IPR001185">
    <property type="entry name" value="MS_channel"/>
</dbReference>
<dbReference type="SUPFAM" id="SSF81330">
    <property type="entry name" value="Gated mechanosensitive channel"/>
    <property type="match status" value="1"/>
</dbReference>
<evidence type="ECO:0000313" key="11">
    <source>
        <dbReference type="EMBL" id="EGF23456.1"/>
    </source>
</evidence>
<feature type="transmembrane region" description="Helical" evidence="10">
    <location>
        <begin position="68"/>
        <end position="89"/>
    </location>
</feature>
<evidence type="ECO:0000256" key="9">
    <source>
        <dbReference type="ARBA" id="ARBA00023303"/>
    </source>
</evidence>
<dbReference type="Gene3D" id="1.10.1200.120">
    <property type="entry name" value="Large-conductance mechanosensitive channel, MscL, domain 1"/>
    <property type="match status" value="1"/>
</dbReference>
<keyword evidence="3 10" id="KW-0813">Transport</keyword>
<dbReference type="GO" id="GO:0005886">
    <property type="term" value="C:plasma membrane"/>
    <property type="evidence" value="ECO:0007669"/>
    <property type="project" value="UniProtKB-SubCell"/>
</dbReference>
<dbReference type="Proteomes" id="UP000005947">
    <property type="component" value="Unassembled WGS sequence"/>
</dbReference>
<dbReference type="EMBL" id="ACGK02000001">
    <property type="protein sequence ID" value="EGF23456.1"/>
    <property type="molecule type" value="Genomic_DNA"/>
</dbReference>
<evidence type="ECO:0000256" key="10">
    <source>
        <dbReference type="HAMAP-Rule" id="MF_00115"/>
    </source>
</evidence>
<evidence type="ECO:0000256" key="8">
    <source>
        <dbReference type="ARBA" id="ARBA00023136"/>
    </source>
</evidence>
<comment type="function">
    <text evidence="10">Channel that opens in response to stretch forces in the membrane lipid bilayer. May participate in the regulation of osmotic pressure changes within the cell.</text>
</comment>
<dbReference type="GeneID" id="93210017"/>
<keyword evidence="12" id="KW-1185">Reference proteome</keyword>
<evidence type="ECO:0000256" key="6">
    <source>
        <dbReference type="ARBA" id="ARBA00022989"/>
    </source>
</evidence>
<sequence>MKKFIQEFKDFIMRGNVVDMAVGVIVGSALTSIVNSLVNNIINPFIVFLTGGQTTISGLVVPGTHIDFGAFLSSIINFLIVAFIVFLLVKGINTLKKAGGELIGISLDEKPETIVRCPLCYEKIDQKALRCPHCTQDIKDREKIIETK</sequence>
<evidence type="ECO:0000256" key="2">
    <source>
        <dbReference type="ARBA" id="ARBA00007254"/>
    </source>
</evidence>
<dbReference type="InterPro" id="IPR037673">
    <property type="entry name" value="MSC/AndL"/>
</dbReference>
<dbReference type="NCBIfam" id="TIGR00220">
    <property type="entry name" value="mscL"/>
    <property type="match status" value="1"/>
</dbReference>
<reference evidence="11 12" key="1">
    <citation type="submission" date="2011-02" db="EMBL/GenBank/DDBJ databases">
        <authorList>
            <person name="Muzny D."/>
            <person name="Qin X."/>
            <person name="Buhay C."/>
            <person name="Dugan-Rocha S."/>
            <person name="Ding Y."/>
            <person name="Chen G."/>
            <person name="Hawes A."/>
            <person name="Holder M."/>
            <person name="Jhangiani S."/>
            <person name="Johnson A."/>
            <person name="Khan Z."/>
            <person name="Li Z."/>
            <person name="Liu W."/>
            <person name="Liu X."/>
            <person name="Perez L."/>
            <person name="Shen H."/>
            <person name="Wang Q."/>
            <person name="Watt J."/>
            <person name="Xi L."/>
            <person name="Xin Y."/>
            <person name="Zhou J."/>
            <person name="Deng J."/>
            <person name="Jiang H."/>
            <person name="Liu Y."/>
            <person name="Qu J."/>
            <person name="Song X.-Z."/>
            <person name="Zhang L."/>
            <person name="Villasana D."/>
            <person name="Johnson A."/>
            <person name="Liu J."/>
            <person name="Liyanage D."/>
            <person name="Lorensuhewa L."/>
            <person name="Robinson T."/>
            <person name="Song A."/>
            <person name="Song B.-B."/>
            <person name="Dinh H."/>
            <person name="Thornton R."/>
            <person name="Coyle M."/>
            <person name="Francisco L."/>
            <person name="Jackson L."/>
            <person name="Javaid M."/>
            <person name="Korchina V."/>
            <person name="Kovar C."/>
            <person name="Mata R."/>
            <person name="Mathew T."/>
            <person name="Ngo R."/>
            <person name="Nguyen L."/>
            <person name="Nguyen N."/>
            <person name="Okwuonu G."/>
            <person name="Ongeri F."/>
            <person name="Pham C."/>
            <person name="Simmons D."/>
            <person name="Wilczek-Boney K."/>
            <person name="Hale W."/>
            <person name="Jakkamsetti A."/>
            <person name="Pham P."/>
            <person name="Ruth R."/>
            <person name="San Lucas F."/>
            <person name="Warren J."/>
            <person name="Zhang J."/>
            <person name="Zhao Z."/>
            <person name="Zhou C."/>
            <person name="Zhu D."/>
            <person name="Lee S."/>
            <person name="Bess C."/>
            <person name="Blankenburg K."/>
            <person name="Forbes L."/>
            <person name="Fu Q."/>
            <person name="Gubbala S."/>
            <person name="Hirani K."/>
            <person name="Jayaseelan J.C."/>
            <person name="Lara F."/>
            <person name="Munidasa M."/>
            <person name="Palculict T."/>
            <person name="Patil S."/>
            <person name="Pu L.-L."/>
            <person name="Saada N."/>
            <person name="Tang L."/>
            <person name="Weissenberger G."/>
            <person name="Zhu Y."/>
            <person name="Hemphill L."/>
            <person name="Shang Y."/>
            <person name="Youmans B."/>
            <person name="Ayvaz T."/>
            <person name="Ross M."/>
            <person name="Santibanez J."/>
            <person name="Aqrawi P."/>
            <person name="Gross S."/>
            <person name="Joshi V."/>
            <person name="Fowler G."/>
            <person name="Nazareth L."/>
            <person name="Reid J."/>
            <person name="Worley K."/>
            <person name="Petrosino J."/>
            <person name="Highlander S."/>
            <person name="Gibbs R."/>
        </authorList>
    </citation>
    <scope>NUCLEOTIDE SEQUENCE [LARGE SCALE GENOMIC DNA]</scope>
    <source>
        <strain evidence="11 12">DSM 15829</strain>
    </source>
</reference>
<keyword evidence="5 10" id="KW-0812">Transmembrane</keyword>
<keyword evidence="4 10" id="KW-1003">Cell membrane</keyword>
<evidence type="ECO:0000256" key="4">
    <source>
        <dbReference type="ARBA" id="ARBA00022475"/>
    </source>
</evidence>
<dbReference type="PRINTS" id="PR01264">
    <property type="entry name" value="MECHCHANNEL"/>
</dbReference>
<evidence type="ECO:0000256" key="1">
    <source>
        <dbReference type="ARBA" id="ARBA00004651"/>
    </source>
</evidence>
<dbReference type="GO" id="GO:0008381">
    <property type="term" value="F:mechanosensitive monoatomic ion channel activity"/>
    <property type="evidence" value="ECO:0007669"/>
    <property type="project" value="UniProtKB-UniRule"/>
</dbReference>
<accession>F1T412</accession>
<dbReference type="PANTHER" id="PTHR30266:SF2">
    <property type="entry name" value="LARGE-CONDUCTANCE MECHANOSENSITIVE CHANNEL"/>
    <property type="match status" value="1"/>
</dbReference>
<keyword evidence="7 10" id="KW-0406">Ion transport</keyword>
<evidence type="ECO:0000256" key="3">
    <source>
        <dbReference type="ARBA" id="ARBA00022448"/>
    </source>
</evidence>
<dbReference type="HAMAP" id="MF_00115">
    <property type="entry name" value="MscL"/>
    <property type="match status" value="1"/>
</dbReference>
<dbReference type="PANTHER" id="PTHR30266">
    <property type="entry name" value="MECHANOSENSITIVE CHANNEL MSCL"/>
    <property type="match status" value="1"/>
</dbReference>
<dbReference type="OrthoDB" id="9810350at2"/>
<dbReference type="InterPro" id="IPR019823">
    <property type="entry name" value="Mechanosensitive_channel_CS"/>
</dbReference>
<evidence type="ECO:0000256" key="7">
    <source>
        <dbReference type="ARBA" id="ARBA00023065"/>
    </source>
</evidence>
<dbReference type="Pfam" id="PF01741">
    <property type="entry name" value="MscL"/>
    <property type="match status" value="1"/>
</dbReference>
<comment type="subunit">
    <text evidence="10">Homopentamer.</text>
</comment>
<keyword evidence="6 10" id="KW-1133">Transmembrane helix</keyword>
<keyword evidence="9 10" id="KW-0407">Ion channel</keyword>
<comment type="caution">
    <text evidence="11">The sequence shown here is derived from an EMBL/GenBank/DDBJ whole genome shotgun (WGS) entry which is preliminary data.</text>
</comment>
<keyword evidence="8 10" id="KW-0472">Membrane</keyword>
<comment type="subcellular location">
    <subcellularLocation>
        <location evidence="1 10">Cell membrane</location>
        <topology evidence="1 10">Multi-pass membrane protein</topology>
    </subcellularLocation>
</comment>
<dbReference type="InterPro" id="IPR036019">
    <property type="entry name" value="MscL_channel"/>
</dbReference>
<dbReference type="AlphaFoldDB" id="F1T412"/>
<evidence type="ECO:0000313" key="12">
    <source>
        <dbReference type="Proteomes" id="UP000005947"/>
    </source>
</evidence>
<organism evidence="11 12">
    <name type="scientific">Fannyhessea vaginae DSM 15829</name>
    <dbReference type="NCBI Taxonomy" id="525256"/>
    <lineage>
        <taxon>Bacteria</taxon>
        <taxon>Bacillati</taxon>
        <taxon>Actinomycetota</taxon>
        <taxon>Coriobacteriia</taxon>
        <taxon>Coriobacteriales</taxon>
        <taxon>Atopobiaceae</taxon>
        <taxon>Fannyhessea</taxon>
    </lineage>
</organism>
<dbReference type="PROSITE" id="PS01327">
    <property type="entry name" value="MSCL"/>
    <property type="match status" value="1"/>
</dbReference>
<evidence type="ECO:0000256" key="5">
    <source>
        <dbReference type="ARBA" id="ARBA00022692"/>
    </source>
</evidence>